<protein>
    <submittedName>
        <fullName evidence="1">Nickel uptake substrate-specific transmembrane region</fullName>
    </submittedName>
</protein>
<proteinExistence type="predicted"/>
<dbReference type="Proteomes" id="UP000316855">
    <property type="component" value="Chromosome"/>
</dbReference>
<name>A0A517VF90_9PLAN</name>
<keyword evidence="1" id="KW-0812">Transmembrane</keyword>
<dbReference type="RefSeq" id="WP_197995340.1">
    <property type="nucleotide sequence ID" value="NZ_CP036343.1"/>
</dbReference>
<keyword evidence="1" id="KW-0472">Membrane</keyword>
<evidence type="ECO:0000313" key="1">
    <source>
        <dbReference type="EMBL" id="QDT91685.1"/>
    </source>
</evidence>
<evidence type="ECO:0000313" key="2">
    <source>
        <dbReference type="Proteomes" id="UP000316855"/>
    </source>
</evidence>
<gene>
    <name evidence="1" type="ORF">Pan161_33470</name>
</gene>
<keyword evidence="2" id="KW-1185">Reference proteome</keyword>
<reference evidence="1 2" key="1">
    <citation type="submission" date="2019-02" db="EMBL/GenBank/DDBJ databases">
        <title>Deep-cultivation of Planctomycetes and their phenomic and genomic characterization uncovers novel biology.</title>
        <authorList>
            <person name="Wiegand S."/>
            <person name="Jogler M."/>
            <person name="Boedeker C."/>
            <person name="Pinto D."/>
            <person name="Vollmers J."/>
            <person name="Rivas-Marin E."/>
            <person name="Kohn T."/>
            <person name="Peeters S.H."/>
            <person name="Heuer A."/>
            <person name="Rast P."/>
            <person name="Oberbeckmann S."/>
            <person name="Bunk B."/>
            <person name="Jeske O."/>
            <person name="Meyerdierks A."/>
            <person name="Storesund J.E."/>
            <person name="Kallscheuer N."/>
            <person name="Luecker S."/>
            <person name="Lage O.M."/>
            <person name="Pohl T."/>
            <person name="Merkel B.J."/>
            <person name="Hornburger P."/>
            <person name="Mueller R.-W."/>
            <person name="Bruemmer F."/>
            <person name="Labrenz M."/>
            <person name="Spormann A.M."/>
            <person name="Op den Camp H."/>
            <person name="Overmann J."/>
            <person name="Amann R."/>
            <person name="Jetten M.S.M."/>
            <person name="Mascher T."/>
            <person name="Medema M.H."/>
            <person name="Devos D.P."/>
            <person name="Kaster A.-K."/>
            <person name="Ovreas L."/>
            <person name="Rohde M."/>
            <person name="Galperin M.Y."/>
            <person name="Jogler C."/>
        </authorList>
    </citation>
    <scope>NUCLEOTIDE SEQUENCE [LARGE SCALE GENOMIC DNA]</scope>
    <source>
        <strain evidence="1 2">Pan161</strain>
    </source>
</reference>
<organism evidence="1 2">
    <name type="scientific">Gimesia algae</name>
    <dbReference type="NCBI Taxonomy" id="2527971"/>
    <lineage>
        <taxon>Bacteria</taxon>
        <taxon>Pseudomonadati</taxon>
        <taxon>Planctomycetota</taxon>
        <taxon>Planctomycetia</taxon>
        <taxon>Planctomycetales</taxon>
        <taxon>Planctomycetaceae</taxon>
        <taxon>Gimesia</taxon>
    </lineage>
</organism>
<dbReference type="KEGG" id="gax:Pan161_33470"/>
<dbReference type="EMBL" id="CP036343">
    <property type="protein sequence ID" value="QDT91685.1"/>
    <property type="molecule type" value="Genomic_DNA"/>
</dbReference>
<dbReference type="AlphaFoldDB" id="A0A517VF90"/>
<sequence>MFSIQFQFPVVYRLICLLMLSLILTGCSGKSDDLPDLAEVTGQVTLDGKPVPDAIIDFYPQGAQQKKQSRASTAATDEEGKYSLMYNNDTAGAILGDHIVRISKTEGGAEVAGPEMLPEKYNETTTLKATVTKDGPNTINFELKSK</sequence>
<accession>A0A517VF90</accession>
<dbReference type="Gene3D" id="2.60.40.1120">
    <property type="entry name" value="Carboxypeptidase-like, regulatory domain"/>
    <property type="match status" value="1"/>
</dbReference>